<comment type="caution">
    <text evidence="1">The sequence shown here is derived from an EMBL/GenBank/DDBJ whole genome shotgun (WGS) entry which is preliminary data.</text>
</comment>
<proteinExistence type="predicted"/>
<accession>A0AAV4S7W0</accession>
<organism evidence="1 2">
    <name type="scientific">Caerostris extrusa</name>
    <name type="common">Bark spider</name>
    <name type="synonym">Caerostris bankana</name>
    <dbReference type="NCBI Taxonomy" id="172846"/>
    <lineage>
        <taxon>Eukaryota</taxon>
        <taxon>Metazoa</taxon>
        <taxon>Ecdysozoa</taxon>
        <taxon>Arthropoda</taxon>
        <taxon>Chelicerata</taxon>
        <taxon>Arachnida</taxon>
        <taxon>Araneae</taxon>
        <taxon>Araneomorphae</taxon>
        <taxon>Entelegynae</taxon>
        <taxon>Araneoidea</taxon>
        <taxon>Araneidae</taxon>
        <taxon>Caerostris</taxon>
    </lineage>
</organism>
<name>A0AAV4S7W0_CAEEX</name>
<sequence length="153" mass="17056">MATYLHSNSLPEEICLNYRKEDDIPEKLEIGNINSGDLILTKSSNIIETQERSPFKQVVKGFVLNKLSRKGGTPHLLSGLTDKIVKKLEEGRENTQNVTQVLPGEKNRGKESSIELSNELIPCELKSVVANDLSELPSVEEATECFEESKNTK</sequence>
<dbReference type="AlphaFoldDB" id="A0AAV4S7W0"/>
<protein>
    <submittedName>
        <fullName evidence="1">Testis-expressed protein 2</fullName>
    </submittedName>
</protein>
<dbReference type="Proteomes" id="UP001054945">
    <property type="component" value="Unassembled WGS sequence"/>
</dbReference>
<keyword evidence="2" id="KW-1185">Reference proteome</keyword>
<dbReference type="EMBL" id="BPLR01009120">
    <property type="protein sequence ID" value="GIY29740.1"/>
    <property type="molecule type" value="Genomic_DNA"/>
</dbReference>
<evidence type="ECO:0000313" key="2">
    <source>
        <dbReference type="Proteomes" id="UP001054945"/>
    </source>
</evidence>
<evidence type="ECO:0000313" key="1">
    <source>
        <dbReference type="EMBL" id="GIY29740.1"/>
    </source>
</evidence>
<reference evidence="1 2" key="1">
    <citation type="submission" date="2021-06" db="EMBL/GenBank/DDBJ databases">
        <title>Caerostris extrusa draft genome.</title>
        <authorList>
            <person name="Kono N."/>
            <person name="Arakawa K."/>
        </authorList>
    </citation>
    <scope>NUCLEOTIDE SEQUENCE [LARGE SCALE GENOMIC DNA]</scope>
</reference>
<gene>
    <name evidence="1" type="primary">TEX2_0</name>
    <name evidence="1" type="ORF">CEXT_556731</name>
</gene>